<sequence>MGLFDFIKTAGAEDLEKTVEVSAERVDELRQQAITKSIAALDIDGEKVKVAVKGEVATLTGTSPSQEALEKMVLCAGNQYGIASVDCQLTVDAPAAAPAAAEAPAAATAESRFYTVKSGDTLGAIAKEFYGDAGKYPVIFEANKPMLTDPNKIYPGQTLRIPEL</sequence>
<dbReference type="Proteomes" id="UP000298050">
    <property type="component" value="Unassembled WGS sequence"/>
</dbReference>
<dbReference type="OrthoDB" id="370541at2"/>
<evidence type="ECO:0000256" key="1">
    <source>
        <dbReference type="ARBA" id="ARBA00004496"/>
    </source>
</evidence>
<dbReference type="Gene3D" id="3.10.350.10">
    <property type="entry name" value="LysM domain"/>
    <property type="match status" value="1"/>
</dbReference>
<evidence type="ECO:0000259" key="5">
    <source>
        <dbReference type="PROSITE" id="PS51782"/>
    </source>
</evidence>
<protein>
    <recommendedName>
        <fullName evidence="3">Potassium binding protein Kbp</fullName>
    </recommendedName>
</protein>
<dbReference type="CDD" id="cd00118">
    <property type="entry name" value="LysM"/>
    <property type="match status" value="1"/>
</dbReference>
<dbReference type="FunFam" id="3.10.350.10:FF:000001">
    <property type="entry name" value="Peptidoglycan-binding protein LysM"/>
    <property type="match status" value="1"/>
</dbReference>
<reference evidence="6 7" key="1">
    <citation type="submission" date="2019-04" db="EMBL/GenBank/DDBJ databases">
        <title>Taxonomy of novel Haliea sp. from mangrove soil of West Coast of India.</title>
        <authorList>
            <person name="Verma A."/>
            <person name="Kumar P."/>
            <person name="Krishnamurthi S."/>
        </authorList>
    </citation>
    <scope>NUCLEOTIDE SEQUENCE [LARGE SCALE GENOMIC DNA]</scope>
    <source>
        <strain evidence="6 7">SAOS-164</strain>
    </source>
</reference>
<comment type="caution">
    <text evidence="6">The sequence shown here is derived from an EMBL/GenBank/DDBJ whole genome shotgun (WGS) entry which is preliminary data.</text>
</comment>
<dbReference type="Pfam" id="PF04972">
    <property type="entry name" value="BON"/>
    <property type="match status" value="1"/>
</dbReference>
<evidence type="ECO:0000313" key="6">
    <source>
        <dbReference type="EMBL" id="TGD71738.1"/>
    </source>
</evidence>
<proteinExistence type="predicted"/>
<organism evidence="6 7">
    <name type="scientific">Mangrovimicrobium sediminis</name>
    <dbReference type="NCBI Taxonomy" id="2562682"/>
    <lineage>
        <taxon>Bacteria</taxon>
        <taxon>Pseudomonadati</taxon>
        <taxon>Pseudomonadota</taxon>
        <taxon>Gammaproteobacteria</taxon>
        <taxon>Cellvibrionales</taxon>
        <taxon>Halieaceae</taxon>
        <taxon>Mangrovimicrobium</taxon>
    </lineage>
</organism>
<evidence type="ECO:0000256" key="2">
    <source>
        <dbReference type="ARBA" id="ARBA00022490"/>
    </source>
</evidence>
<dbReference type="PANTHER" id="PTHR34700">
    <property type="entry name" value="POTASSIUM BINDING PROTEIN KBP"/>
    <property type="match status" value="1"/>
</dbReference>
<dbReference type="AlphaFoldDB" id="A0A4Z0LX63"/>
<dbReference type="PROSITE" id="PS51782">
    <property type="entry name" value="LYSM"/>
    <property type="match status" value="1"/>
</dbReference>
<dbReference type="Pfam" id="PF01476">
    <property type="entry name" value="LysM"/>
    <property type="match status" value="1"/>
</dbReference>
<accession>A0A4Z0LX63</accession>
<dbReference type="InterPro" id="IPR052196">
    <property type="entry name" value="Bact_Kbp"/>
</dbReference>
<feature type="domain" description="BON" evidence="4">
    <location>
        <begin position="25"/>
        <end position="93"/>
    </location>
</feature>
<gene>
    <name evidence="6" type="primary">lysM</name>
    <name evidence="6" type="ORF">E4634_16620</name>
</gene>
<dbReference type="InterPro" id="IPR018392">
    <property type="entry name" value="LysM"/>
</dbReference>
<keyword evidence="2" id="KW-0963">Cytoplasm</keyword>
<dbReference type="RefSeq" id="WP_135445782.1">
    <property type="nucleotide sequence ID" value="NZ_SRLE01000012.1"/>
</dbReference>
<evidence type="ECO:0000256" key="3">
    <source>
        <dbReference type="ARBA" id="ARBA00072219"/>
    </source>
</evidence>
<dbReference type="EMBL" id="SRLE01000012">
    <property type="protein sequence ID" value="TGD71738.1"/>
    <property type="molecule type" value="Genomic_DNA"/>
</dbReference>
<comment type="subcellular location">
    <subcellularLocation>
        <location evidence="1">Cytoplasm</location>
    </subcellularLocation>
</comment>
<evidence type="ECO:0000259" key="4">
    <source>
        <dbReference type="PROSITE" id="PS50914"/>
    </source>
</evidence>
<dbReference type="GO" id="GO:0005737">
    <property type="term" value="C:cytoplasm"/>
    <property type="evidence" value="ECO:0007669"/>
    <property type="project" value="UniProtKB-SubCell"/>
</dbReference>
<dbReference type="SUPFAM" id="SSF54106">
    <property type="entry name" value="LysM domain"/>
    <property type="match status" value="1"/>
</dbReference>
<feature type="domain" description="LysM" evidence="5">
    <location>
        <begin position="112"/>
        <end position="161"/>
    </location>
</feature>
<dbReference type="InterPro" id="IPR007055">
    <property type="entry name" value="BON_dom"/>
</dbReference>
<dbReference type="InterPro" id="IPR036779">
    <property type="entry name" value="LysM_dom_sf"/>
</dbReference>
<dbReference type="PROSITE" id="PS50914">
    <property type="entry name" value="BON"/>
    <property type="match status" value="1"/>
</dbReference>
<name>A0A4Z0LX63_9GAMM</name>
<keyword evidence="7" id="KW-1185">Reference proteome</keyword>
<dbReference type="PANTHER" id="PTHR34700:SF8">
    <property type="entry name" value="POTASSIUM BINDING PROTEIN KBP"/>
    <property type="match status" value="1"/>
</dbReference>
<evidence type="ECO:0000313" key="7">
    <source>
        <dbReference type="Proteomes" id="UP000298050"/>
    </source>
</evidence>
<dbReference type="SMART" id="SM00257">
    <property type="entry name" value="LysM"/>
    <property type="match status" value="1"/>
</dbReference>
<dbReference type="NCBIfam" id="NF008399">
    <property type="entry name" value="PRK11198.1"/>
    <property type="match status" value="1"/>
</dbReference>